<evidence type="ECO:0000259" key="6">
    <source>
        <dbReference type="Pfam" id="PF07298"/>
    </source>
</evidence>
<evidence type="ECO:0000313" key="7">
    <source>
        <dbReference type="EMBL" id="MBL6081305.1"/>
    </source>
</evidence>
<feature type="transmembrane region" description="Helical" evidence="5">
    <location>
        <begin position="168"/>
        <end position="185"/>
    </location>
</feature>
<keyword evidence="8" id="KW-1185">Reference proteome</keyword>
<proteinExistence type="predicted"/>
<dbReference type="Gene3D" id="1.20.120.1630">
    <property type="match status" value="1"/>
</dbReference>
<organism evidence="7 8">
    <name type="scientific">Belnapia arida</name>
    <dbReference type="NCBI Taxonomy" id="2804533"/>
    <lineage>
        <taxon>Bacteria</taxon>
        <taxon>Pseudomonadati</taxon>
        <taxon>Pseudomonadota</taxon>
        <taxon>Alphaproteobacteria</taxon>
        <taxon>Acetobacterales</taxon>
        <taxon>Roseomonadaceae</taxon>
        <taxon>Belnapia</taxon>
    </lineage>
</organism>
<keyword evidence="2 5" id="KW-0812">Transmembrane</keyword>
<sequence>MTMLAIAALVWIGVHVGIAGTRLRGAIAGRIGEGGFRIAFSLASFASIFFLIEAWKAAETTPLWFAPGWLRWVLALLMLPAFVLFVASVAKRNPTAVGGETQLGAEARGIQRITRHPMLWSFALWAAIHMIGNGDSAALLFFGAFLVTALVGMPSIDAKLAQRAPAEWARLAATTSILPFGAILAGRNRLAPGEIGWVPPVIGTLAWAAMLHFHPRIFGVSPLLMGAS</sequence>
<comment type="subcellular location">
    <subcellularLocation>
        <location evidence="1">Membrane</location>
        <topology evidence="1">Multi-pass membrane protein</topology>
    </subcellularLocation>
</comment>
<evidence type="ECO:0000313" key="8">
    <source>
        <dbReference type="Proteomes" id="UP000660885"/>
    </source>
</evidence>
<protein>
    <submittedName>
        <fullName evidence="7">NnrU family protein</fullName>
    </submittedName>
</protein>
<gene>
    <name evidence="7" type="ORF">JMJ56_25240</name>
</gene>
<keyword evidence="3 5" id="KW-1133">Transmembrane helix</keyword>
<accession>A0ABS1U9E6</accession>
<dbReference type="Pfam" id="PF07298">
    <property type="entry name" value="NnrU"/>
    <property type="match status" value="1"/>
</dbReference>
<dbReference type="PANTHER" id="PTHR35988">
    <property type="entry name" value="15-CIS-ZETA-CAROTENE ISOMERASE, CHLOROPLASTIC"/>
    <property type="match status" value="1"/>
</dbReference>
<dbReference type="PANTHER" id="PTHR35988:SF2">
    <property type="entry name" value="15-CIS-ZETA-CAROTENE ISOMERASE, CHLOROPLASTIC"/>
    <property type="match status" value="1"/>
</dbReference>
<evidence type="ECO:0000256" key="5">
    <source>
        <dbReference type="SAM" id="Phobius"/>
    </source>
</evidence>
<feature type="transmembrane region" description="Helical" evidence="5">
    <location>
        <begin position="197"/>
        <end position="215"/>
    </location>
</feature>
<dbReference type="EMBL" id="JAETWB010000024">
    <property type="protein sequence ID" value="MBL6081305.1"/>
    <property type="molecule type" value="Genomic_DNA"/>
</dbReference>
<dbReference type="RefSeq" id="WP_202834523.1">
    <property type="nucleotide sequence ID" value="NZ_JAETWB010000024.1"/>
</dbReference>
<dbReference type="Proteomes" id="UP000660885">
    <property type="component" value="Unassembled WGS sequence"/>
</dbReference>
<reference evidence="7 8" key="1">
    <citation type="submission" date="2021-01" db="EMBL/GenBank/DDBJ databases">
        <title>Belnapia mucosa sp. nov. and Belnapia arida sp. nov., isolated from the Tabernas Desert (Almeria, Spain).</title>
        <authorList>
            <person name="Molina-Menor E."/>
            <person name="Vidal-Verdu A."/>
            <person name="Calonge A."/>
            <person name="Satari L."/>
            <person name="Pereto J."/>
            <person name="Porcar M."/>
        </authorList>
    </citation>
    <scope>NUCLEOTIDE SEQUENCE [LARGE SCALE GENOMIC DNA]</scope>
    <source>
        <strain evidence="7 8">T18</strain>
    </source>
</reference>
<comment type="caution">
    <text evidence="7">The sequence shown here is derived from an EMBL/GenBank/DDBJ whole genome shotgun (WGS) entry which is preliminary data.</text>
</comment>
<feature type="transmembrane region" description="Helical" evidence="5">
    <location>
        <begin position="137"/>
        <end position="156"/>
    </location>
</feature>
<evidence type="ECO:0000256" key="3">
    <source>
        <dbReference type="ARBA" id="ARBA00022989"/>
    </source>
</evidence>
<feature type="domain" description="NnrU" evidence="6">
    <location>
        <begin position="3"/>
        <end position="222"/>
    </location>
</feature>
<name>A0ABS1U9E6_9PROT</name>
<feature type="transmembrane region" description="Helical" evidence="5">
    <location>
        <begin position="69"/>
        <end position="90"/>
    </location>
</feature>
<evidence type="ECO:0000256" key="1">
    <source>
        <dbReference type="ARBA" id="ARBA00004141"/>
    </source>
</evidence>
<evidence type="ECO:0000256" key="2">
    <source>
        <dbReference type="ARBA" id="ARBA00022692"/>
    </source>
</evidence>
<dbReference type="InterPro" id="IPR009915">
    <property type="entry name" value="NnrU_dom"/>
</dbReference>
<feature type="transmembrane region" description="Helical" evidence="5">
    <location>
        <begin position="35"/>
        <end position="57"/>
    </location>
</feature>
<evidence type="ECO:0000256" key="4">
    <source>
        <dbReference type="ARBA" id="ARBA00023136"/>
    </source>
</evidence>
<keyword evidence="4 5" id="KW-0472">Membrane</keyword>